<dbReference type="AlphaFoldDB" id="A0A4Y1RLV1"/>
<evidence type="ECO:0000256" key="1">
    <source>
        <dbReference type="ARBA" id="ARBA00022884"/>
    </source>
</evidence>
<dbReference type="InterPro" id="IPR000504">
    <property type="entry name" value="RRM_dom"/>
</dbReference>
<organism evidence="4">
    <name type="scientific">Prunus dulcis</name>
    <name type="common">Almond</name>
    <name type="synonym">Amygdalus dulcis</name>
    <dbReference type="NCBI Taxonomy" id="3755"/>
    <lineage>
        <taxon>Eukaryota</taxon>
        <taxon>Viridiplantae</taxon>
        <taxon>Streptophyta</taxon>
        <taxon>Embryophyta</taxon>
        <taxon>Tracheophyta</taxon>
        <taxon>Spermatophyta</taxon>
        <taxon>Magnoliopsida</taxon>
        <taxon>eudicotyledons</taxon>
        <taxon>Gunneridae</taxon>
        <taxon>Pentapetalae</taxon>
        <taxon>rosids</taxon>
        <taxon>fabids</taxon>
        <taxon>Rosales</taxon>
        <taxon>Rosaceae</taxon>
        <taxon>Amygdaloideae</taxon>
        <taxon>Amygdaleae</taxon>
        <taxon>Prunus</taxon>
    </lineage>
</organism>
<feature type="non-terminal residue" evidence="4">
    <location>
        <position position="1"/>
    </location>
</feature>
<dbReference type="Pfam" id="PF00076">
    <property type="entry name" value="RRM_1"/>
    <property type="match status" value="1"/>
</dbReference>
<dbReference type="EMBL" id="AP019302">
    <property type="protein sequence ID" value="BBH05234.1"/>
    <property type="molecule type" value="Genomic_DNA"/>
</dbReference>
<dbReference type="Gene3D" id="3.30.70.330">
    <property type="match status" value="1"/>
</dbReference>
<keyword evidence="1 2" id="KW-0694">RNA-binding</keyword>
<dbReference type="SMART" id="SM00360">
    <property type="entry name" value="RRM"/>
    <property type="match status" value="1"/>
</dbReference>
<evidence type="ECO:0000313" key="4">
    <source>
        <dbReference type="EMBL" id="BBH05234.1"/>
    </source>
</evidence>
<proteinExistence type="predicted"/>
<dbReference type="InterPro" id="IPR035979">
    <property type="entry name" value="RBD_domain_sf"/>
</dbReference>
<dbReference type="InterPro" id="IPR003954">
    <property type="entry name" value="RRM_euk-type"/>
</dbReference>
<dbReference type="PANTHER" id="PTHR48027">
    <property type="entry name" value="HETEROGENEOUS NUCLEAR RIBONUCLEOPROTEIN 87F-RELATED"/>
    <property type="match status" value="1"/>
</dbReference>
<name>A0A4Y1RLV1_PRUDU</name>
<evidence type="ECO:0000256" key="2">
    <source>
        <dbReference type="PROSITE-ProRule" id="PRU00176"/>
    </source>
</evidence>
<dbReference type="SUPFAM" id="SSF54928">
    <property type="entry name" value="RNA-binding domain, RBD"/>
    <property type="match status" value="1"/>
</dbReference>
<feature type="domain" description="RRM" evidence="3">
    <location>
        <begin position="89"/>
        <end position="167"/>
    </location>
</feature>
<dbReference type="PROSITE" id="PS50102">
    <property type="entry name" value="RRM"/>
    <property type="match status" value="1"/>
</dbReference>
<protein>
    <submittedName>
        <fullName evidence="4">RNA-binding family protein with RRM/RBD/RNP motifs</fullName>
    </submittedName>
</protein>
<dbReference type="InterPro" id="IPR012677">
    <property type="entry name" value="Nucleotide-bd_a/b_plait_sf"/>
</dbReference>
<accession>A0A4Y1RLV1</accession>
<evidence type="ECO:0000259" key="3">
    <source>
        <dbReference type="PROSITE" id="PS50102"/>
    </source>
</evidence>
<dbReference type="SMART" id="SM00361">
    <property type="entry name" value="RRM_1"/>
    <property type="match status" value="1"/>
</dbReference>
<gene>
    <name evidence="4" type="ORF">Prudu_016568</name>
</gene>
<reference evidence="4" key="1">
    <citation type="journal article" date="2019" name="Science">
        <title>Mutation of a bHLH transcription factor allowed almond domestication.</title>
        <authorList>
            <person name="Sanchez-Perez R."/>
            <person name="Pavan S."/>
            <person name="Mazzeo R."/>
            <person name="Moldovan C."/>
            <person name="Aiese Cigliano R."/>
            <person name="Del Cueto J."/>
            <person name="Ricciardi F."/>
            <person name="Lotti C."/>
            <person name="Ricciardi L."/>
            <person name="Dicenta F."/>
            <person name="Lopez-Marques R.L."/>
            <person name="Lindberg Moller B."/>
        </authorList>
    </citation>
    <scope>NUCLEOTIDE SEQUENCE</scope>
</reference>
<sequence length="176" mass="19628">APNAELLTAPTLFSLRRRRNGGIVKRNVQKLSEAHFSSQPLYPYSPLSLLQGIFFQAFGQRMLGIRFLEANGLGIAVRHLGTGDPREPLRRYVKGISFTSTEESLTQAFSPFGKVLDANIVRNKVTNKSKGFGYVTFETEEDAEKALVNMNGKMVDQRVVLVDKAWPDNRKAKNVG</sequence>
<dbReference type="InterPro" id="IPR052462">
    <property type="entry name" value="SLIRP/GR-RBP-like"/>
</dbReference>
<dbReference type="GO" id="GO:0003723">
    <property type="term" value="F:RNA binding"/>
    <property type="evidence" value="ECO:0007669"/>
    <property type="project" value="UniProtKB-UniRule"/>
</dbReference>